<dbReference type="PRINTS" id="PR01036">
    <property type="entry name" value="TCRTETB"/>
</dbReference>
<sequence length="484" mass="50408">MPYESSDRSGKMVEEPRPDRWRILGVTLAVGFMALLDVTIVNVAIPSMQTGLQTDTATIQWVVSGYALAFGLTLVAGGRLGDVYGRRALMMIGLAGFIAGSAASGLGSDARLVIAARVVQGMAAGLLTPQSSGLIQQLFRGKERGIAFGYFGTTVGVASAIGPILGGALIALFGQSDGWRYIFGINVPIGLVALIFIWRWVPGRPSPADRSGAELGAKAERHIDVVGALLLGAAVFSLLLPVVESEEGLGPWLFLLLAVPVFLVAFVRWERRQQAAGRAPLLDLTLLRGTRGFANGVLIGTLYFTGFTGVLLVVTIFLQEGMGFTPLQAGLITTPFAVGTTVMSPIAGRLVSRVGRRLTVMAIAVMMSGLIVLWIALPSSVDQFRWWVVAAPLLLAGIGGGAVISPNQTLSLAAVPPRMGGAAGAVVQTGQRIGSALGAAVLVTAYQVGHAGGPIAGLEVTLAVSLAILLVALAAAYWDFRKGN</sequence>
<dbReference type="Gene3D" id="1.20.1720.10">
    <property type="entry name" value="Multidrug resistance protein D"/>
    <property type="match status" value="1"/>
</dbReference>
<accession>F5XH48</accession>
<dbReference type="EMBL" id="AP012204">
    <property type="protein sequence ID" value="BAK38056.1"/>
    <property type="molecule type" value="Genomic_DNA"/>
</dbReference>
<dbReference type="PANTHER" id="PTHR42718">
    <property type="entry name" value="MAJOR FACILITATOR SUPERFAMILY MULTIDRUG TRANSPORTER MFSC"/>
    <property type="match status" value="1"/>
</dbReference>
<dbReference type="RefSeq" id="WP_013865870.1">
    <property type="nucleotide sequence ID" value="NC_015635.1"/>
</dbReference>
<reference evidence="7 8" key="1">
    <citation type="submission" date="2011-05" db="EMBL/GenBank/DDBJ databases">
        <title>Whole genome sequence of Microlunatus phosphovorus NM-1.</title>
        <authorList>
            <person name="Hosoyama A."/>
            <person name="Sasaki K."/>
            <person name="Harada T."/>
            <person name="Igarashi R."/>
            <person name="Kawakoshi A."/>
            <person name="Sasagawa M."/>
            <person name="Fukada J."/>
            <person name="Nakamura S."/>
            <person name="Katano Y."/>
            <person name="Hanada S."/>
            <person name="Kamagata Y."/>
            <person name="Nakamura N."/>
            <person name="Yamazaki S."/>
            <person name="Fujita N."/>
        </authorList>
    </citation>
    <scope>NUCLEOTIDE SEQUENCE [LARGE SCALE GENOMIC DNA]</scope>
    <source>
        <strain evidence="8">ATCC 700054 / DSM 10555 / JCM 9379 / NBRC 101784 / NCIMB 13414 / VKM Ac-1990 / NM-1</strain>
    </source>
</reference>
<dbReference type="eggNOG" id="COG0477">
    <property type="taxonomic scope" value="Bacteria"/>
</dbReference>
<organism evidence="7 8">
    <name type="scientific">Microlunatus phosphovorus (strain ATCC 700054 / DSM 10555 / JCM 9379 / NBRC 101784 / NCIMB 13414 / VKM Ac-1990 / NM-1)</name>
    <dbReference type="NCBI Taxonomy" id="1032480"/>
    <lineage>
        <taxon>Bacteria</taxon>
        <taxon>Bacillati</taxon>
        <taxon>Actinomycetota</taxon>
        <taxon>Actinomycetes</taxon>
        <taxon>Propionibacteriales</taxon>
        <taxon>Propionibacteriaceae</taxon>
        <taxon>Microlunatus</taxon>
    </lineage>
</organism>
<dbReference type="Pfam" id="PF07690">
    <property type="entry name" value="MFS_1"/>
    <property type="match status" value="1"/>
</dbReference>
<keyword evidence="2 5" id="KW-0812">Transmembrane</keyword>
<dbReference type="CDD" id="cd17321">
    <property type="entry name" value="MFS_MMR_MDR_like"/>
    <property type="match status" value="1"/>
</dbReference>
<feature type="transmembrane region" description="Helical" evidence="5">
    <location>
        <begin position="57"/>
        <end position="76"/>
    </location>
</feature>
<keyword evidence="4 5" id="KW-0472">Membrane</keyword>
<dbReference type="HOGENOM" id="CLU_000960_28_2_11"/>
<evidence type="ECO:0000313" key="7">
    <source>
        <dbReference type="EMBL" id="BAK38056.1"/>
    </source>
</evidence>
<feature type="transmembrane region" description="Helical" evidence="5">
    <location>
        <begin position="147"/>
        <end position="173"/>
    </location>
</feature>
<dbReference type="InterPro" id="IPR036259">
    <property type="entry name" value="MFS_trans_sf"/>
</dbReference>
<feature type="transmembrane region" description="Helical" evidence="5">
    <location>
        <begin position="297"/>
        <end position="318"/>
    </location>
</feature>
<protein>
    <submittedName>
        <fullName evidence="7">Putative drug resistance transporter</fullName>
    </submittedName>
</protein>
<evidence type="ECO:0000313" key="8">
    <source>
        <dbReference type="Proteomes" id="UP000007947"/>
    </source>
</evidence>
<feature type="transmembrane region" description="Helical" evidence="5">
    <location>
        <begin position="330"/>
        <end position="351"/>
    </location>
</feature>
<feature type="transmembrane region" description="Helical" evidence="5">
    <location>
        <begin position="179"/>
        <end position="201"/>
    </location>
</feature>
<name>F5XH48_MICPN</name>
<evidence type="ECO:0000259" key="6">
    <source>
        <dbReference type="PROSITE" id="PS50850"/>
    </source>
</evidence>
<dbReference type="AlphaFoldDB" id="F5XH48"/>
<feature type="transmembrane region" description="Helical" evidence="5">
    <location>
        <begin position="425"/>
        <end position="448"/>
    </location>
</feature>
<gene>
    <name evidence="7" type="ordered locus">MLP_50420</name>
</gene>
<dbReference type="SUPFAM" id="SSF103473">
    <property type="entry name" value="MFS general substrate transporter"/>
    <property type="match status" value="1"/>
</dbReference>
<comment type="subcellular location">
    <subcellularLocation>
        <location evidence="1">Cell membrane</location>
        <topology evidence="1">Multi-pass membrane protein</topology>
    </subcellularLocation>
</comment>
<dbReference type="GO" id="GO:0005886">
    <property type="term" value="C:plasma membrane"/>
    <property type="evidence" value="ECO:0007669"/>
    <property type="project" value="UniProtKB-SubCell"/>
</dbReference>
<evidence type="ECO:0000256" key="4">
    <source>
        <dbReference type="ARBA" id="ARBA00023136"/>
    </source>
</evidence>
<dbReference type="InterPro" id="IPR011701">
    <property type="entry name" value="MFS"/>
</dbReference>
<dbReference type="eggNOG" id="COG2814">
    <property type="taxonomic scope" value="Bacteria"/>
</dbReference>
<dbReference type="InterPro" id="IPR020846">
    <property type="entry name" value="MFS_dom"/>
</dbReference>
<dbReference type="GO" id="GO:0022857">
    <property type="term" value="F:transmembrane transporter activity"/>
    <property type="evidence" value="ECO:0007669"/>
    <property type="project" value="InterPro"/>
</dbReference>
<dbReference type="Proteomes" id="UP000007947">
    <property type="component" value="Chromosome"/>
</dbReference>
<evidence type="ECO:0000256" key="1">
    <source>
        <dbReference type="ARBA" id="ARBA00004651"/>
    </source>
</evidence>
<feature type="transmembrane region" description="Helical" evidence="5">
    <location>
        <begin position="222"/>
        <end position="243"/>
    </location>
</feature>
<keyword evidence="8" id="KW-1185">Reference proteome</keyword>
<feature type="domain" description="Major facilitator superfamily (MFS) profile" evidence="6">
    <location>
        <begin position="23"/>
        <end position="484"/>
    </location>
</feature>
<dbReference type="STRING" id="1032480.MLP_50420"/>
<proteinExistence type="predicted"/>
<feature type="transmembrane region" description="Helical" evidence="5">
    <location>
        <begin position="358"/>
        <end position="378"/>
    </location>
</feature>
<feature type="transmembrane region" description="Helical" evidence="5">
    <location>
        <begin position="21"/>
        <end position="45"/>
    </location>
</feature>
<evidence type="ECO:0000256" key="5">
    <source>
        <dbReference type="SAM" id="Phobius"/>
    </source>
</evidence>
<feature type="transmembrane region" description="Helical" evidence="5">
    <location>
        <begin position="384"/>
        <end position="404"/>
    </location>
</feature>
<dbReference type="PANTHER" id="PTHR42718:SF39">
    <property type="entry name" value="ACTINORHODIN TRANSPORTER-RELATED"/>
    <property type="match status" value="1"/>
</dbReference>
<feature type="transmembrane region" description="Helical" evidence="5">
    <location>
        <begin position="460"/>
        <end position="480"/>
    </location>
</feature>
<dbReference type="KEGG" id="mph:MLP_50420"/>
<evidence type="ECO:0000256" key="2">
    <source>
        <dbReference type="ARBA" id="ARBA00022692"/>
    </source>
</evidence>
<evidence type="ECO:0000256" key="3">
    <source>
        <dbReference type="ARBA" id="ARBA00022989"/>
    </source>
</evidence>
<feature type="transmembrane region" description="Helical" evidence="5">
    <location>
        <begin position="249"/>
        <end position="269"/>
    </location>
</feature>
<dbReference type="PROSITE" id="PS50850">
    <property type="entry name" value="MFS"/>
    <property type="match status" value="1"/>
</dbReference>
<keyword evidence="3 5" id="KW-1133">Transmembrane helix</keyword>
<dbReference type="Gene3D" id="1.20.1250.20">
    <property type="entry name" value="MFS general substrate transporter like domains"/>
    <property type="match status" value="1"/>
</dbReference>